<evidence type="ECO:0000313" key="2">
    <source>
        <dbReference type="Proteomes" id="UP001652582"/>
    </source>
</evidence>
<keyword evidence="2" id="KW-1185">Reference proteome</keyword>
<dbReference type="Proteomes" id="UP001652582">
    <property type="component" value="Chromosome Z"/>
</dbReference>
<sequence length="175" mass="19875">MEKLGEENLPKEEVTTDSKKENGVENDQEEPKVETNSQSDNSASSSASSTTQQARRNELQNASSTSNNRATRATRTRRNNTRSRRNHHSHDHLITEGLHLDGSTFLFDRVPDMFVRVSQPLSQSNIYELIFTRFSLESYRADADALSEFDNFTLEHEILPGFEPFCATPDCNCDM</sequence>
<feature type="compositionally biased region" description="Low complexity" evidence="1">
    <location>
        <begin position="61"/>
        <end position="71"/>
    </location>
</feature>
<reference evidence="3" key="1">
    <citation type="submission" date="2025-08" db="UniProtKB">
        <authorList>
            <consortium name="RefSeq"/>
        </authorList>
    </citation>
    <scope>IDENTIFICATION</scope>
</reference>
<feature type="compositionally biased region" description="Basic residues" evidence="1">
    <location>
        <begin position="72"/>
        <end position="90"/>
    </location>
</feature>
<dbReference type="OrthoDB" id="6923929at2759"/>
<evidence type="ECO:0000313" key="3">
    <source>
        <dbReference type="RefSeq" id="XP_023949662.1"/>
    </source>
</evidence>
<dbReference type="GeneID" id="112054201"/>
<feature type="compositionally biased region" description="Basic and acidic residues" evidence="1">
    <location>
        <begin position="1"/>
        <end position="33"/>
    </location>
</feature>
<accession>A0A6J1NWR4</accession>
<dbReference type="AlphaFoldDB" id="A0A6J1NWR4"/>
<dbReference type="RefSeq" id="XP_023949662.1">
    <property type="nucleotide sequence ID" value="XM_024093894.2"/>
</dbReference>
<dbReference type="KEGG" id="bany:112054201"/>
<name>A0A6J1NWR4_BICAN</name>
<feature type="region of interest" description="Disordered" evidence="1">
    <location>
        <begin position="1"/>
        <end position="91"/>
    </location>
</feature>
<protein>
    <submittedName>
        <fullName evidence="3">Uncharacterized protein LOC112054201</fullName>
    </submittedName>
</protein>
<proteinExistence type="predicted"/>
<evidence type="ECO:0000256" key="1">
    <source>
        <dbReference type="SAM" id="MobiDB-lite"/>
    </source>
</evidence>
<organism evidence="2 3">
    <name type="scientific">Bicyclus anynana</name>
    <name type="common">Squinting bush brown butterfly</name>
    <dbReference type="NCBI Taxonomy" id="110368"/>
    <lineage>
        <taxon>Eukaryota</taxon>
        <taxon>Metazoa</taxon>
        <taxon>Ecdysozoa</taxon>
        <taxon>Arthropoda</taxon>
        <taxon>Hexapoda</taxon>
        <taxon>Insecta</taxon>
        <taxon>Pterygota</taxon>
        <taxon>Neoptera</taxon>
        <taxon>Endopterygota</taxon>
        <taxon>Lepidoptera</taxon>
        <taxon>Glossata</taxon>
        <taxon>Ditrysia</taxon>
        <taxon>Papilionoidea</taxon>
        <taxon>Nymphalidae</taxon>
        <taxon>Satyrinae</taxon>
        <taxon>Satyrini</taxon>
        <taxon>Mycalesina</taxon>
        <taxon>Bicyclus</taxon>
    </lineage>
</organism>
<feature type="compositionally biased region" description="Low complexity" evidence="1">
    <location>
        <begin position="35"/>
        <end position="54"/>
    </location>
</feature>
<gene>
    <name evidence="3" type="primary">LOC112054201</name>
</gene>